<comment type="caution">
    <text evidence="2">The sequence shown here is derived from an EMBL/GenBank/DDBJ whole genome shotgun (WGS) entry which is preliminary data.</text>
</comment>
<gene>
    <name evidence="2" type="ORF">Tci_442388</name>
</gene>
<organism evidence="2">
    <name type="scientific">Tanacetum cinerariifolium</name>
    <name type="common">Dalmatian daisy</name>
    <name type="synonym">Chrysanthemum cinerariifolium</name>
    <dbReference type="NCBI Taxonomy" id="118510"/>
    <lineage>
        <taxon>Eukaryota</taxon>
        <taxon>Viridiplantae</taxon>
        <taxon>Streptophyta</taxon>
        <taxon>Embryophyta</taxon>
        <taxon>Tracheophyta</taxon>
        <taxon>Spermatophyta</taxon>
        <taxon>Magnoliopsida</taxon>
        <taxon>eudicotyledons</taxon>
        <taxon>Gunneridae</taxon>
        <taxon>Pentapetalae</taxon>
        <taxon>asterids</taxon>
        <taxon>campanulids</taxon>
        <taxon>Asterales</taxon>
        <taxon>Asteraceae</taxon>
        <taxon>Asteroideae</taxon>
        <taxon>Anthemideae</taxon>
        <taxon>Anthemidinae</taxon>
        <taxon>Tanacetum</taxon>
    </lineage>
</organism>
<sequence>MKKDEREWKGKVLTIGLFGVLLVVNVDEQRGPYTLALGTFLLVLILLVTEGKYYPVCCVNLKLKAPPNVIGTISAGGDGSKLENAKWGVGLAPSGGVFRDDLSHGLPYLQLLTV</sequence>
<dbReference type="EMBL" id="BKCJ010201799">
    <property type="protein sequence ID" value="GEY70414.1"/>
    <property type="molecule type" value="Genomic_DNA"/>
</dbReference>
<accession>A0A699HSX1</accession>
<feature type="transmembrane region" description="Helical" evidence="1">
    <location>
        <begin position="33"/>
        <end position="54"/>
    </location>
</feature>
<feature type="transmembrane region" description="Helical" evidence="1">
    <location>
        <begin position="12"/>
        <end position="27"/>
    </location>
</feature>
<name>A0A699HSX1_TANCI</name>
<reference evidence="2" key="1">
    <citation type="journal article" date="2019" name="Sci. Rep.">
        <title>Draft genome of Tanacetum cinerariifolium, the natural source of mosquito coil.</title>
        <authorList>
            <person name="Yamashiro T."/>
            <person name="Shiraishi A."/>
            <person name="Satake H."/>
            <person name="Nakayama K."/>
        </authorList>
    </citation>
    <scope>NUCLEOTIDE SEQUENCE</scope>
</reference>
<evidence type="ECO:0000256" key="1">
    <source>
        <dbReference type="SAM" id="Phobius"/>
    </source>
</evidence>
<dbReference type="AlphaFoldDB" id="A0A699HSX1"/>
<keyword evidence="1" id="KW-0472">Membrane</keyword>
<protein>
    <submittedName>
        <fullName evidence="2">Uncharacterized protein</fullName>
    </submittedName>
</protein>
<keyword evidence="1" id="KW-0812">Transmembrane</keyword>
<keyword evidence="1" id="KW-1133">Transmembrane helix</keyword>
<evidence type="ECO:0000313" key="2">
    <source>
        <dbReference type="EMBL" id="GEY70414.1"/>
    </source>
</evidence>
<proteinExistence type="predicted"/>